<reference evidence="3 4" key="1">
    <citation type="submission" date="2017-06" db="EMBL/GenBank/DDBJ databases">
        <title>Comparative genomic analysis of Ambrosia Fusariam Clade fungi.</title>
        <authorList>
            <person name="Stajich J.E."/>
            <person name="Carrillo J."/>
            <person name="Kijimoto T."/>
            <person name="Eskalen A."/>
            <person name="O'Donnell K."/>
            <person name="Kasson M."/>
        </authorList>
    </citation>
    <scope>NUCLEOTIDE SEQUENCE [LARGE SCALE GENOMIC DNA]</scope>
    <source>
        <strain evidence="3 4">UCR1854</strain>
    </source>
</reference>
<comment type="caution">
    <text evidence="3">The sequence shown here is derived from an EMBL/GenBank/DDBJ whole genome shotgun (WGS) entry which is preliminary data.</text>
</comment>
<dbReference type="InterPro" id="IPR011009">
    <property type="entry name" value="Kinase-like_dom_sf"/>
</dbReference>
<evidence type="ECO:0000313" key="4">
    <source>
        <dbReference type="Proteomes" id="UP000287124"/>
    </source>
</evidence>
<dbReference type="Proteomes" id="UP000287124">
    <property type="component" value="Unassembled WGS sequence"/>
</dbReference>
<dbReference type="InterPro" id="IPR010730">
    <property type="entry name" value="HET"/>
</dbReference>
<dbReference type="Pfam" id="PF00069">
    <property type="entry name" value="Pkinase"/>
    <property type="match status" value="1"/>
</dbReference>
<protein>
    <recommendedName>
        <fullName evidence="2">Protein kinase domain-containing protein</fullName>
    </recommendedName>
</protein>
<dbReference type="SMART" id="SM00220">
    <property type="entry name" value="S_TKc"/>
    <property type="match status" value="1"/>
</dbReference>
<organism evidence="3 4">
    <name type="scientific">Fusarium euwallaceae</name>
    <dbReference type="NCBI Taxonomy" id="1147111"/>
    <lineage>
        <taxon>Eukaryota</taxon>
        <taxon>Fungi</taxon>
        <taxon>Dikarya</taxon>
        <taxon>Ascomycota</taxon>
        <taxon>Pezizomycotina</taxon>
        <taxon>Sordariomycetes</taxon>
        <taxon>Hypocreomycetidae</taxon>
        <taxon>Hypocreales</taxon>
        <taxon>Nectriaceae</taxon>
        <taxon>Fusarium</taxon>
        <taxon>Fusarium solani species complex</taxon>
    </lineage>
</organism>
<evidence type="ECO:0000259" key="2">
    <source>
        <dbReference type="PROSITE" id="PS50011"/>
    </source>
</evidence>
<accession>A0A430M7E5</accession>
<dbReference type="EMBL" id="MIKF01000012">
    <property type="protein sequence ID" value="RTE83868.1"/>
    <property type="molecule type" value="Genomic_DNA"/>
</dbReference>
<dbReference type="InterPro" id="IPR000719">
    <property type="entry name" value="Prot_kinase_dom"/>
</dbReference>
<sequence length="1289" mass="145939">MSPHYESRGQGGNASLDRSAPPPSRLPLSFRVNKGFQKISFPPEAQPVYFLPKNAISELVDRDVIIQELWEHEQNTRDEDESLVQWIQNDAPQFFLTMVESRAPDITSCSQKCMFMKLFQRHGFSDKHLPLPDLVNFQHTPSTSDQQEICQDVWGPVVEYFFKQAQWKFVVPVISKERFRYLLQPEQILPFIEVDDVVKEGAFGRVYRVKIHPSHIDHHTGELAVKEIIISGGKEAQKAIKDAWPNEVRALEIIKDRQNAHLIHCIAAIERDRSRYLLFPWAQGGNLKEYWETNSPHGLEGGNITEALIQLKGLAGALCQLHYFSHARDGDDPTDSIMEDSSDSDGNGIMGEYGHMTQDGSIRHGDLKPENLLWFLDDKGSQWLKIADLGLAKRHVIATQDRSKATSTRYGTILYEAPEAQTAVGNQPRSRQYDIWSMGCIALEWIIWILYGNEELRRFYENLKGSGRDYGPYYTLSSSGQGPTLHQAVDHWIKFIRGKHPICQRDSAINDLLKLVEERLLVVQLPPRRPTTLQGRRAGGSQSDLPSMMSGGTVAYRATSKDLEKAIQNILNKVQISDEYLLTSRDLESTPHVPDFKPGLHPGASRHGATRSQPRDLAAPTSTTRIVRSRIPFLSAEWNFTLNSSSNSTMHIGLRKISGGLVRLCGWFIDFGSRSSTSAKLCNRCMNLDFGNSSFYLEESSDKLIDSSKSCELCELFYDTWSGAFEPEKRGTLVRLERTDSVIKAIGPQALPILSMLTLPRDLTSTSEFQIGLPELPQPGSDQFFQIIRHWLQDCDENHGDCQLTHEPRLPTRLIDLGSLEYPILRLVETLHGEVAPNSQYIALSHRWGDTSKHRPFCTRLKDTSGRGHDLECFKKLIPFDQVPQTFRDAIETTRRLGVRYLWIDSLCIIQGDDGDFGTEAKRMEDVFSCAYCVIAASRASNQLEGFLGKRPERKFLATRQGALAGGHGNTIYICEGIDDFGHHVLNGDLNRRGWVLQERALARRTVYFADMQTYFECGQGVRCETLARTKNRSEDLLGDAKFPNRALRTTSRGLKIRYFQDLYRRYSRLEFSHIQDRPVAIAGLENRLRGAYCKQGGFGIFDDGPGHGLLHRSLLWQRSTDEDGQEAMEPIDFSEHPERAPPTWSWMAFKGAIDYIDPPFQKVEWEKREVEPPWSVTAGGSDKSHNSRHLKVVAREFNVARRQPGEVDLVYDTPERKPSSDGQRPMCVVVAREKGGKSAMEKRYYVLLVSGTPEMASSSQKVFTRLGVGSMLGKYIELEQNGQAGVVR</sequence>
<dbReference type="PANTHER" id="PTHR33112:SF10">
    <property type="entry name" value="TOL"/>
    <property type="match status" value="1"/>
</dbReference>
<keyword evidence="4" id="KW-1185">Reference proteome</keyword>
<dbReference type="Gene3D" id="1.10.510.10">
    <property type="entry name" value="Transferase(Phosphotransferase) domain 1"/>
    <property type="match status" value="2"/>
</dbReference>
<evidence type="ECO:0000313" key="3">
    <source>
        <dbReference type="EMBL" id="RTE83868.1"/>
    </source>
</evidence>
<feature type="region of interest" description="Disordered" evidence="1">
    <location>
        <begin position="1"/>
        <end position="24"/>
    </location>
</feature>
<name>A0A430M7E5_9HYPO</name>
<dbReference type="SUPFAM" id="SSF56112">
    <property type="entry name" value="Protein kinase-like (PK-like)"/>
    <property type="match status" value="1"/>
</dbReference>
<feature type="region of interest" description="Disordered" evidence="1">
    <location>
        <begin position="531"/>
        <end position="550"/>
    </location>
</feature>
<proteinExistence type="predicted"/>
<dbReference type="PROSITE" id="PS50011">
    <property type="entry name" value="PROTEIN_KINASE_DOM"/>
    <property type="match status" value="1"/>
</dbReference>
<dbReference type="CDD" id="cd00180">
    <property type="entry name" value="PKc"/>
    <property type="match status" value="1"/>
</dbReference>
<dbReference type="GO" id="GO:0005524">
    <property type="term" value="F:ATP binding"/>
    <property type="evidence" value="ECO:0007669"/>
    <property type="project" value="InterPro"/>
</dbReference>
<feature type="region of interest" description="Disordered" evidence="1">
    <location>
        <begin position="591"/>
        <end position="621"/>
    </location>
</feature>
<dbReference type="Pfam" id="PF06985">
    <property type="entry name" value="HET"/>
    <property type="match status" value="1"/>
</dbReference>
<dbReference type="GO" id="GO:0004672">
    <property type="term" value="F:protein kinase activity"/>
    <property type="evidence" value="ECO:0007669"/>
    <property type="project" value="InterPro"/>
</dbReference>
<feature type="domain" description="Protein kinase" evidence="2">
    <location>
        <begin position="192"/>
        <end position="548"/>
    </location>
</feature>
<evidence type="ECO:0000256" key="1">
    <source>
        <dbReference type="SAM" id="MobiDB-lite"/>
    </source>
</evidence>
<gene>
    <name evidence="3" type="ORF">BHE90_001675</name>
</gene>
<dbReference type="PANTHER" id="PTHR33112">
    <property type="entry name" value="DOMAIN PROTEIN, PUTATIVE-RELATED"/>
    <property type="match status" value="1"/>
</dbReference>